<feature type="transmembrane region" description="Helical" evidence="7">
    <location>
        <begin position="157"/>
        <end position="181"/>
    </location>
</feature>
<feature type="transmembrane region" description="Helical" evidence="7">
    <location>
        <begin position="47"/>
        <end position="68"/>
    </location>
</feature>
<keyword evidence="4 7" id="KW-0812">Transmembrane</keyword>
<keyword evidence="2 7" id="KW-0813">Transport</keyword>
<evidence type="ECO:0000313" key="11">
    <source>
        <dbReference type="Proteomes" id="UP000244338"/>
    </source>
</evidence>
<dbReference type="PANTHER" id="PTHR43386:SF1">
    <property type="entry name" value="D,D-DIPEPTIDE TRANSPORT SYSTEM PERMEASE PROTEIN DDPC-RELATED"/>
    <property type="match status" value="1"/>
</dbReference>
<evidence type="ECO:0000256" key="3">
    <source>
        <dbReference type="ARBA" id="ARBA00022475"/>
    </source>
</evidence>
<dbReference type="Pfam" id="PF12911">
    <property type="entry name" value="OppC_N"/>
    <property type="match status" value="1"/>
</dbReference>
<evidence type="ECO:0000313" key="10">
    <source>
        <dbReference type="EMBL" id="PTQ57303.1"/>
    </source>
</evidence>
<dbReference type="CDD" id="cd06261">
    <property type="entry name" value="TM_PBP2"/>
    <property type="match status" value="1"/>
</dbReference>
<feature type="domain" description="ABC transmembrane type-1" evidence="9">
    <location>
        <begin position="108"/>
        <end position="297"/>
    </location>
</feature>
<evidence type="ECO:0000259" key="9">
    <source>
        <dbReference type="PROSITE" id="PS50928"/>
    </source>
</evidence>
<evidence type="ECO:0000256" key="8">
    <source>
        <dbReference type="SAM" id="MobiDB-lite"/>
    </source>
</evidence>
<accession>A0A2R6Y3R4</accession>
<feature type="region of interest" description="Disordered" evidence="8">
    <location>
        <begin position="1"/>
        <end position="23"/>
    </location>
</feature>
<feature type="transmembrane region" description="Helical" evidence="7">
    <location>
        <begin position="229"/>
        <end position="254"/>
    </location>
</feature>
<organism evidence="10 11">
    <name type="scientific">Candidatus Carbonibacillus altaicus</name>
    <dbReference type="NCBI Taxonomy" id="2163959"/>
    <lineage>
        <taxon>Bacteria</taxon>
        <taxon>Bacillati</taxon>
        <taxon>Bacillota</taxon>
        <taxon>Bacilli</taxon>
        <taxon>Bacillales</taxon>
        <taxon>Candidatus Carbonibacillus</taxon>
    </lineage>
</organism>
<dbReference type="PROSITE" id="PS50928">
    <property type="entry name" value="ABC_TM1"/>
    <property type="match status" value="1"/>
</dbReference>
<sequence>MIETGQSLSVKEPLPEGKYPSGQEAQETIAHVSPWQEIWQRLRVHRFFQWGAFVLVLLVLLAIFGPLLTPYSYDGTNLSEGLKPPSSEHWFGTDDLGRDIFTRVAYGARISLWVGLAAVSGSIVVGTLLGLVAGYFGRWIDTLISRLFDIMFAFPSILLAIAIVAVLGGGLVKALIAISIINIPTFGRLVRSRVVSLVQEEYVQAARAIGLGHAPIIFRHILPNTIAPVIVQGSLGIATAILEAAALGFLGLGAQRPTPEWGRMLADAREFFQSAPWTVFFPGVMIMITVLAFNMLGDALRDVLDPKLKT</sequence>
<comment type="caution">
    <text evidence="10">The sequence shown here is derived from an EMBL/GenBank/DDBJ whole genome shotgun (WGS) entry which is preliminary data.</text>
</comment>
<reference evidence="11" key="1">
    <citation type="journal article" date="2018" name="Sci. Rep.">
        <title>Lignite coal burning seam in the remote Altai Mountains harbors a hydrogen-driven thermophilic microbial community.</title>
        <authorList>
            <person name="Kadnikov V.V."/>
            <person name="Mardanov A.V."/>
            <person name="Ivasenko D.A."/>
            <person name="Antsiferov D.V."/>
            <person name="Beletsky A.V."/>
            <person name="Karnachuk O.V."/>
            <person name="Ravin N.V."/>
        </authorList>
    </citation>
    <scope>NUCLEOTIDE SEQUENCE [LARGE SCALE GENOMIC DNA]</scope>
</reference>
<protein>
    <submittedName>
        <fullName evidence="10">Dipeptide transport system permease protein DppC</fullName>
    </submittedName>
</protein>
<evidence type="ECO:0000256" key="5">
    <source>
        <dbReference type="ARBA" id="ARBA00022989"/>
    </source>
</evidence>
<evidence type="ECO:0000256" key="1">
    <source>
        <dbReference type="ARBA" id="ARBA00004651"/>
    </source>
</evidence>
<evidence type="ECO:0000256" key="6">
    <source>
        <dbReference type="ARBA" id="ARBA00023136"/>
    </source>
</evidence>
<dbReference type="InterPro" id="IPR035906">
    <property type="entry name" value="MetI-like_sf"/>
</dbReference>
<name>A0A2R6Y3R4_9BACL</name>
<keyword evidence="5 7" id="KW-1133">Transmembrane helix</keyword>
<dbReference type="Pfam" id="PF00528">
    <property type="entry name" value="BPD_transp_1"/>
    <property type="match status" value="1"/>
</dbReference>
<dbReference type="GO" id="GO:0005886">
    <property type="term" value="C:plasma membrane"/>
    <property type="evidence" value="ECO:0007669"/>
    <property type="project" value="UniProtKB-SubCell"/>
</dbReference>
<dbReference type="Gene3D" id="1.10.3720.10">
    <property type="entry name" value="MetI-like"/>
    <property type="match status" value="1"/>
</dbReference>
<dbReference type="EMBL" id="PEBX01000009">
    <property type="protein sequence ID" value="PTQ57303.1"/>
    <property type="molecule type" value="Genomic_DNA"/>
</dbReference>
<dbReference type="InterPro" id="IPR000515">
    <property type="entry name" value="MetI-like"/>
</dbReference>
<dbReference type="SUPFAM" id="SSF161098">
    <property type="entry name" value="MetI-like"/>
    <property type="match status" value="1"/>
</dbReference>
<dbReference type="Proteomes" id="UP000244338">
    <property type="component" value="Unassembled WGS sequence"/>
</dbReference>
<dbReference type="InterPro" id="IPR025966">
    <property type="entry name" value="OppC_N"/>
</dbReference>
<evidence type="ECO:0000256" key="2">
    <source>
        <dbReference type="ARBA" id="ARBA00022448"/>
    </source>
</evidence>
<feature type="transmembrane region" description="Helical" evidence="7">
    <location>
        <begin position="275"/>
        <end position="296"/>
    </location>
</feature>
<feature type="transmembrane region" description="Helical" evidence="7">
    <location>
        <begin position="110"/>
        <end position="136"/>
    </location>
</feature>
<dbReference type="PANTHER" id="PTHR43386">
    <property type="entry name" value="OLIGOPEPTIDE TRANSPORT SYSTEM PERMEASE PROTEIN APPC"/>
    <property type="match status" value="1"/>
</dbReference>
<evidence type="ECO:0000256" key="7">
    <source>
        <dbReference type="RuleBase" id="RU363032"/>
    </source>
</evidence>
<dbReference type="GO" id="GO:0055085">
    <property type="term" value="P:transmembrane transport"/>
    <property type="evidence" value="ECO:0007669"/>
    <property type="project" value="InterPro"/>
</dbReference>
<dbReference type="AlphaFoldDB" id="A0A2R6Y3R4"/>
<comment type="subcellular location">
    <subcellularLocation>
        <location evidence="1 7">Cell membrane</location>
        <topology evidence="1 7">Multi-pass membrane protein</topology>
    </subcellularLocation>
</comment>
<comment type="similarity">
    <text evidence="7">Belongs to the binding-protein-dependent transport system permease family.</text>
</comment>
<evidence type="ECO:0000256" key="4">
    <source>
        <dbReference type="ARBA" id="ARBA00022692"/>
    </source>
</evidence>
<keyword evidence="3" id="KW-1003">Cell membrane</keyword>
<dbReference type="InterPro" id="IPR050366">
    <property type="entry name" value="BP-dependent_transpt_permease"/>
</dbReference>
<gene>
    <name evidence="10" type="ORF">BSOLF_1854</name>
</gene>
<proteinExistence type="inferred from homology"/>
<keyword evidence="6 7" id="KW-0472">Membrane</keyword>